<dbReference type="PANTHER" id="PTHR43344:SF13">
    <property type="entry name" value="PHOSPHATASE RV3661-RELATED"/>
    <property type="match status" value="1"/>
</dbReference>
<dbReference type="GO" id="GO:0046872">
    <property type="term" value="F:metal ion binding"/>
    <property type="evidence" value="ECO:0007669"/>
    <property type="project" value="UniProtKB-KW"/>
</dbReference>
<dbReference type="CDD" id="cd02612">
    <property type="entry name" value="HAD_PGPPase"/>
    <property type="match status" value="1"/>
</dbReference>
<keyword evidence="6" id="KW-0472">Membrane</keyword>
<dbReference type="NCBIfam" id="TIGR01488">
    <property type="entry name" value="HAD-SF-IB"/>
    <property type="match status" value="1"/>
</dbReference>
<dbReference type="InterPro" id="IPR023214">
    <property type="entry name" value="HAD_sf"/>
</dbReference>
<keyword evidence="8" id="KW-1185">Reference proteome</keyword>
<keyword evidence="4" id="KW-0460">Magnesium</keyword>
<evidence type="ECO:0000256" key="3">
    <source>
        <dbReference type="ARBA" id="ARBA00022801"/>
    </source>
</evidence>
<dbReference type="EMBL" id="BMHA01000009">
    <property type="protein sequence ID" value="GGI07686.1"/>
    <property type="molecule type" value="Genomic_DNA"/>
</dbReference>
<proteinExistence type="inferred from homology"/>
<dbReference type="RefSeq" id="WP_205745354.1">
    <property type="nucleotide sequence ID" value="NZ_BMHA01000009.1"/>
</dbReference>
<evidence type="ECO:0000256" key="1">
    <source>
        <dbReference type="ARBA" id="ARBA00009184"/>
    </source>
</evidence>
<comment type="similarity">
    <text evidence="1">Belongs to the HAD-like hydrolase superfamily. SerB family.</text>
</comment>
<dbReference type="AlphaFoldDB" id="A0A8J3AF66"/>
<dbReference type="Pfam" id="PF12710">
    <property type="entry name" value="HAD"/>
    <property type="match status" value="1"/>
</dbReference>
<dbReference type="SUPFAM" id="SSF56784">
    <property type="entry name" value="HAD-like"/>
    <property type="match status" value="1"/>
</dbReference>
<name>A0A8J3AF66_9ACTN</name>
<dbReference type="InterPro" id="IPR006385">
    <property type="entry name" value="HAD_hydro_SerB1"/>
</dbReference>
<dbReference type="Gene3D" id="1.20.1440.100">
    <property type="entry name" value="SG protein - dephosphorylation function"/>
    <property type="match status" value="1"/>
</dbReference>
<feature type="compositionally biased region" description="Basic and acidic residues" evidence="5">
    <location>
        <begin position="1"/>
        <end position="13"/>
    </location>
</feature>
<accession>A0A8J3AF66</accession>
<keyword evidence="3" id="KW-0378">Hydrolase</keyword>
<evidence type="ECO:0000256" key="6">
    <source>
        <dbReference type="SAM" id="Phobius"/>
    </source>
</evidence>
<dbReference type="Gene3D" id="3.40.50.1000">
    <property type="entry name" value="HAD superfamily/HAD-like"/>
    <property type="match status" value="1"/>
</dbReference>
<reference evidence="7" key="2">
    <citation type="submission" date="2020-09" db="EMBL/GenBank/DDBJ databases">
        <authorList>
            <person name="Sun Q."/>
            <person name="Zhou Y."/>
        </authorList>
    </citation>
    <scope>NUCLEOTIDE SEQUENCE</scope>
    <source>
        <strain evidence="7">CGMCC 1.14988</strain>
    </source>
</reference>
<evidence type="ECO:0000256" key="2">
    <source>
        <dbReference type="ARBA" id="ARBA00022723"/>
    </source>
</evidence>
<sequence length="330" mass="36137">MGRNPDRDRHDTPTVEGRPSLDRVVSAAAELVGPTTSATDETEQRYARPDADRLGEAFLQQVAAGRTGASEAAFFDLDKTIIAGSSTLVMGRTLLRDGLISSTTVLKTFYAQAVYQLVGADHDKMEQMRHAAIELTRGWEAARVRRLVRETMETVIAPLAYAEALDLITRHQRAGRDVWIVSSSGEEIVEPFANYLEVRDVIATRSGIDDTGCYDGTLEFYAYAGAKATAIRQVAEVRGYDLDRCFAYSDSITDLPMLTVVGNPVAVNPDRELRAAATAMSWAVRDFHAPVRLRDRLPEVAKPRNEVLAGAVGAMAVGFAVWRFVLRGDG</sequence>
<reference evidence="7" key="1">
    <citation type="journal article" date="2014" name="Int. J. Syst. Evol. Microbiol.">
        <title>Complete genome sequence of Corynebacterium casei LMG S-19264T (=DSM 44701T), isolated from a smear-ripened cheese.</title>
        <authorList>
            <consortium name="US DOE Joint Genome Institute (JGI-PGF)"/>
            <person name="Walter F."/>
            <person name="Albersmeier A."/>
            <person name="Kalinowski J."/>
            <person name="Ruckert C."/>
        </authorList>
    </citation>
    <scope>NUCLEOTIDE SEQUENCE</scope>
    <source>
        <strain evidence="7">CGMCC 1.14988</strain>
    </source>
</reference>
<comment type="caution">
    <text evidence="7">The sequence shown here is derived from an EMBL/GenBank/DDBJ whole genome shotgun (WGS) entry which is preliminary data.</text>
</comment>
<dbReference type="NCBIfam" id="TIGR01490">
    <property type="entry name" value="HAD-SF-IB-hyp1"/>
    <property type="match status" value="1"/>
</dbReference>
<protein>
    <submittedName>
        <fullName evidence="7">Morphological differentiation-associated protein</fullName>
    </submittedName>
</protein>
<evidence type="ECO:0000256" key="4">
    <source>
        <dbReference type="ARBA" id="ARBA00022842"/>
    </source>
</evidence>
<keyword evidence="2" id="KW-0479">Metal-binding</keyword>
<evidence type="ECO:0000313" key="8">
    <source>
        <dbReference type="Proteomes" id="UP000650511"/>
    </source>
</evidence>
<dbReference type="Proteomes" id="UP000650511">
    <property type="component" value="Unassembled WGS sequence"/>
</dbReference>
<dbReference type="GO" id="GO:0016787">
    <property type="term" value="F:hydrolase activity"/>
    <property type="evidence" value="ECO:0007669"/>
    <property type="project" value="UniProtKB-KW"/>
</dbReference>
<gene>
    <name evidence="7" type="ORF">GCM10011354_25330</name>
</gene>
<dbReference type="InterPro" id="IPR036412">
    <property type="entry name" value="HAD-like_sf"/>
</dbReference>
<feature type="region of interest" description="Disordered" evidence="5">
    <location>
        <begin position="1"/>
        <end position="23"/>
    </location>
</feature>
<dbReference type="InterPro" id="IPR050582">
    <property type="entry name" value="HAD-like_SerB"/>
</dbReference>
<dbReference type="PANTHER" id="PTHR43344">
    <property type="entry name" value="PHOSPHOSERINE PHOSPHATASE"/>
    <property type="match status" value="1"/>
</dbReference>
<keyword evidence="6" id="KW-0812">Transmembrane</keyword>
<organism evidence="7 8">
    <name type="scientific">Egicoccus halophilus</name>
    <dbReference type="NCBI Taxonomy" id="1670830"/>
    <lineage>
        <taxon>Bacteria</taxon>
        <taxon>Bacillati</taxon>
        <taxon>Actinomycetota</taxon>
        <taxon>Nitriliruptoria</taxon>
        <taxon>Egicoccales</taxon>
        <taxon>Egicoccaceae</taxon>
        <taxon>Egicoccus</taxon>
    </lineage>
</organism>
<evidence type="ECO:0000256" key="5">
    <source>
        <dbReference type="SAM" id="MobiDB-lite"/>
    </source>
</evidence>
<keyword evidence="6" id="KW-1133">Transmembrane helix</keyword>
<feature type="transmembrane region" description="Helical" evidence="6">
    <location>
        <begin position="307"/>
        <end position="326"/>
    </location>
</feature>
<evidence type="ECO:0000313" key="7">
    <source>
        <dbReference type="EMBL" id="GGI07686.1"/>
    </source>
</evidence>